<organism evidence="2 3">
    <name type="scientific">Agromyces atrinae</name>
    <dbReference type="NCBI Taxonomy" id="592376"/>
    <lineage>
        <taxon>Bacteria</taxon>
        <taxon>Bacillati</taxon>
        <taxon>Actinomycetota</taxon>
        <taxon>Actinomycetes</taxon>
        <taxon>Micrococcales</taxon>
        <taxon>Microbacteriaceae</taxon>
        <taxon>Agromyces</taxon>
    </lineage>
</organism>
<dbReference type="RefSeq" id="WP_129173423.1">
    <property type="nucleotide sequence ID" value="NZ_JACCBI010000001.1"/>
</dbReference>
<reference evidence="1 4" key="2">
    <citation type="submission" date="2020-07" db="EMBL/GenBank/DDBJ databases">
        <title>Sequencing the genomes of 1000 actinobacteria strains.</title>
        <authorList>
            <person name="Klenk H.-P."/>
        </authorList>
    </citation>
    <scope>NUCLEOTIDE SEQUENCE [LARGE SCALE GENOMIC DNA]</scope>
    <source>
        <strain evidence="1 4">DSM 23870</strain>
    </source>
</reference>
<dbReference type="Gene3D" id="3.90.1150.30">
    <property type="match status" value="1"/>
</dbReference>
<gene>
    <name evidence="1" type="ORF">BJ972_001935</name>
    <name evidence="2" type="ORF">ESP50_06755</name>
</gene>
<evidence type="ECO:0000313" key="2">
    <source>
        <dbReference type="EMBL" id="RXZ86764.1"/>
    </source>
</evidence>
<accession>A0A4Q2M401</accession>
<sequence length="131" mass="14935">MEHPPVVDPRHPLIERVRAICSALPECTEVGAWGRPTFRTGAKGKIFVHVSSSMDDPFSVVFTTDPDEHQALAQDPRFYAPPYYDKNHWLGIGLDGVDWDELAELIETSYRQVALKRQIRALDELRPDHAR</sequence>
<evidence type="ECO:0000313" key="3">
    <source>
        <dbReference type="Proteomes" id="UP000292686"/>
    </source>
</evidence>
<evidence type="ECO:0000313" key="1">
    <source>
        <dbReference type="EMBL" id="NYD67416.1"/>
    </source>
</evidence>
<dbReference type="AlphaFoldDB" id="A0A4Q2M401"/>
<keyword evidence="3" id="KW-1185">Reference proteome</keyword>
<dbReference type="InterPro" id="IPR038056">
    <property type="entry name" value="YjbR-like_sf"/>
</dbReference>
<dbReference type="GO" id="GO:0003677">
    <property type="term" value="F:DNA binding"/>
    <property type="evidence" value="ECO:0007669"/>
    <property type="project" value="UniProtKB-KW"/>
</dbReference>
<keyword evidence="2" id="KW-0238">DNA-binding</keyword>
<dbReference type="SUPFAM" id="SSF142906">
    <property type="entry name" value="YjbR-like"/>
    <property type="match status" value="1"/>
</dbReference>
<comment type="caution">
    <text evidence="2">The sequence shown here is derived from an EMBL/GenBank/DDBJ whole genome shotgun (WGS) entry which is preliminary data.</text>
</comment>
<reference evidence="2 3" key="1">
    <citation type="submission" date="2019-01" db="EMBL/GenBank/DDBJ databases">
        <title>Agromyces.</title>
        <authorList>
            <person name="Li J."/>
        </authorList>
    </citation>
    <scope>NUCLEOTIDE SEQUENCE [LARGE SCALE GENOMIC DNA]</scope>
    <source>
        <strain evidence="2 3">DSM 23870</strain>
    </source>
</reference>
<dbReference type="EMBL" id="SDPM01000003">
    <property type="protein sequence ID" value="RXZ86764.1"/>
    <property type="molecule type" value="Genomic_DNA"/>
</dbReference>
<evidence type="ECO:0000313" key="4">
    <source>
        <dbReference type="Proteomes" id="UP000581087"/>
    </source>
</evidence>
<dbReference type="Proteomes" id="UP000581087">
    <property type="component" value="Unassembled WGS sequence"/>
</dbReference>
<protein>
    <submittedName>
        <fullName evidence="2">MmcQ/YjbR family DNA-binding protein</fullName>
    </submittedName>
    <submittedName>
        <fullName evidence="1">Putative DNA-binding protein (MmcQ/YjbR family)</fullName>
    </submittedName>
</protein>
<proteinExistence type="predicted"/>
<dbReference type="EMBL" id="JACCBI010000001">
    <property type="protein sequence ID" value="NYD67416.1"/>
    <property type="molecule type" value="Genomic_DNA"/>
</dbReference>
<dbReference type="Proteomes" id="UP000292686">
    <property type="component" value="Unassembled WGS sequence"/>
</dbReference>
<name>A0A4Q2M401_9MICO</name>
<dbReference type="Pfam" id="PF04237">
    <property type="entry name" value="YjbR"/>
    <property type="match status" value="1"/>
</dbReference>
<dbReference type="OrthoDB" id="8479417at2"/>
<dbReference type="InterPro" id="IPR058532">
    <property type="entry name" value="YjbR/MT2646/Rv2570-like"/>
</dbReference>